<dbReference type="EMBL" id="FOEP01000002">
    <property type="protein sequence ID" value="SEP75914.1"/>
    <property type="molecule type" value="Genomic_DNA"/>
</dbReference>
<dbReference type="PROSITE" id="PS51257">
    <property type="entry name" value="PROKAR_LIPOPROTEIN"/>
    <property type="match status" value="1"/>
</dbReference>
<evidence type="ECO:0000313" key="2">
    <source>
        <dbReference type="EMBL" id="SEP75914.1"/>
    </source>
</evidence>
<dbReference type="RefSeq" id="WP_090268182.1">
    <property type="nucleotide sequence ID" value="NZ_FOEP01000002.1"/>
</dbReference>
<evidence type="ECO:0000256" key="1">
    <source>
        <dbReference type="SAM" id="SignalP"/>
    </source>
</evidence>
<dbReference type="AlphaFoldDB" id="A0A1H9AGP4"/>
<organism evidence="2 3">
    <name type="scientific">Thalassovita taeanensis</name>
    <dbReference type="NCBI Taxonomy" id="657014"/>
    <lineage>
        <taxon>Bacteria</taxon>
        <taxon>Pseudomonadati</taxon>
        <taxon>Pseudomonadota</taxon>
        <taxon>Alphaproteobacteria</taxon>
        <taxon>Rhodobacterales</taxon>
        <taxon>Roseobacteraceae</taxon>
        <taxon>Thalassovita</taxon>
    </lineage>
</organism>
<feature type="chain" id="PRO_5009300754" evidence="1">
    <location>
        <begin position="26"/>
        <end position="214"/>
    </location>
</feature>
<gene>
    <name evidence="2" type="ORF">SAMN04488092_102134</name>
</gene>
<dbReference type="Proteomes" id="UP000198634">
    <property type="component" value="Unassembled WGS sequence"/>
</dbReference>
<reference evidence="2 3" key="1">
    <citation type="submission" date="2016-10" db="EMBL/GenBank/DDBJ databases">
        <authorList>
            <person name="de Groot N.N."/>
        </authorList>
    </citation>
    <scope>NUCLEOTIDE SEQUENCE [LARGE SCALE GENOMIC DNA]</scope>
    <source>
        <strain evidence="2 3">DSM 22007</strain>
    </source>
</reference>
<accession>A0A1H9AGP4</accession>
<keyword evidence="1" id="KW-0732">Signal</keyword>
<sequence length="214" mass="22474">MFPKSIVFALSLTVSLACAPLSALAESPIKTAELSARLFEVGLEAGDPLLILAAAKLRKTLNLTLTQRAPTADSPVPEDIATAPVSWQDMLDTAAELAPGDDQIAALIGDIRAENTKGVSTGQVYSITAIRAGGTDTYPPLPYTGGEYAEVYVEGNDGTDLNLYVSDTKGRLVCSDTDISAIAYCGWRPAQSGGFTIEVKNRGRAASSYSLITN</sequence>
<evidence type="ECO:0000313" key="3">
    <source>
        <dbReference type="Proteomes" id="UP000198634"/>
    </source>
</evidence>
<name>A0A1H9AGP4_9RHOB</name>
<protein>
    <submittedName>
        <fullName evidence="2">Uncharacterized protein</fullName>
    </submittedName>
</protein>
<proteinExistence type="predicted"/>
<dbReference type="OrthoDB" id="7843865at2"/>
<keyword evidence="3" id="KW-1185">Reference proteome</keyword>
<dbReference type="STRING" id="657014.SAMN04488092_102134"/>
<feature type="signal peptide" evidence="1">
    <location>
        <begin position="1"/>
        <end position="25"/>
    </location>
</feature>